<comment type="caution">
    <text evidence="3">The sequence shown here is derived from an EMBL/GenBank/DDBJ whole genome shotgun (WGS) entry which is preliminary data.</text>
</comment>
<evidence type="ECO:0000256" key="2">
    <source>
        <dbReference type="SAM" id="SignalP"/>
    </source>
</evidence>
<dbReference type="Gene3D" id="1.25.40.10">
    <property type="entry name" value="Tetratricopeptide repeat domain"/>
    <property type="match status" value="1"/>
</dbReference>
<dbReference type="Pfam" id="PF13424">
    <property type="entry name" value="TPR_12"/>
    <property type="match status" value="1"/>
</dbReference>
<dbReference type="Proteomes" id="UP000248314">
    <property type="component" value="Unassembled WGS sequence"/>
</dbReference>
<dbReference type="AlphaFoldDB" id="A0A318HTR7"/>
<dbReference type="RefSeq" id="WP_110370498.1">
    <property type="nucleotide sequence ID" value="NZ_QJJX01000045.1"/>
</dbReference>
<feature type="signal peptide" evidence="2">
    <location>
        <begin position="1"/>
        <end position="19"/>
    </location>
</feature>
<name>A0A318HTR7_9BACT</name>
<dbReference type="SMART" id="SM00028">
    <property type="entry name" value="TPR"/>
    <property type="match status" value="2"/>
</dbReference>
<evidence type="ECO:0000313" key="4">
    <source>
        <dbReference type="Proteomes" id="UP000248314"/>
    </source>
</evidence>
<dbReference type="InterPro" id="IPR011990">
    <property type="entry name" value="TPR-like_helical_dom_sf"/>
</dbReference>
<feature type="coiled-coil region" evidence="1">
    <location>
        <begin position="207"/>
        <end position="234"/>
    </location>
</feature>
<evidence type="ECO:0000313" key="3">
    <source>
        <dbReference type="EMBL" id="PXX18941.1"/>
    </source>
</evidence>
<accession>A0A318HTR7</accession>
<keyword evidence="1" id="KW-0175">Coiled coil</keyword>
<dbReference type="STRING" id="1122991.GCA_000613445_00589"/>
<dbReference type="EMBL" id="QJJX01000045">
    <property type="protein sequence ID" value="PXX18941.1"/>
    <property type="molecule type" value="Genomic_DNA"/>
</dbReference>
<dbReference type="InterPro" id="IPR019734">
    <property type="entry name" value="TPR_rpt"/>
</dbReference>
<proteinExistence type="predicted"/>
<dbReference type="SUPFAM" id="SSF48452">
    <property type="entry name" value="TPR-like"/>
    <property type="match status" value="2"/>
</dbReference>
<reference evidence="3 4" key="1">
    <citation type="submission" date="2018-05" db="EMBL/GenBank/DDBJ databases">
        <title>Genomic Encyclopedia of Type Strains, Phase I: the one thousand microbial genomes (KMG-I) project.</title>
        <authorList>
            <person name="Kyrpides N."/>
        </authorList>
    </citation>
    <scope>NUCLEOTIDE SEQUENCE [LARGE SCALE GENOMIC DNA]</scope>
    <source>
        <strain evidence="3 4">DSM 15611</strain>
    </source>
</reference>
<keyword evidence="2" id="KW-0732">Signal</keyword>
<protein>
    <submittedName>
        <fullName evidence="3">Tetratricopeptide repeat protein</fullName>
    </submittedName>
</protein>
<organism evidence="3 4">
    <name type="scientific">Hoylesella shahii DSM 15611 = JCM 12083</name>
    <dbReference type="NCBI Taxonomy" id="1122991"/>
    <lineage>
        <taxon>Bacteria</taxon>
        <taxon>Pseudomonadati</taxon>
        <taxon>Bacteroidota</taxon>
        <taxon>Bacteroidia</taxon>
        <taxon>Bacteroidales</taxon>
        <taxon>Prevotellaceae</taxon>
        <taxon>Hoylesella</taxon>
    </lineage>
</organism>
<sequence length="391" mass="45060">MKKLLLMAVLLLSTNATFAQKTGEDEQLKKMNDAALKLLGEEKYEQAVEAYTNYTAKLKSIKGESDTTYIEGLVFLGKAYFRAKRINKAVETAQKVVDLYGKHVSTNDKRYAWYLDNLSLYLASNNKSKEALACSKKALEIYENLYVHDRDMASILIHAAENSFFAEEKEAAIKYQLRALAIMKDLQGIHSEQYIEEAKYLVGYYSGNGQEDKAKSLNEEVEKLEKEKKEGYGDLPKLVKFETPEDCKKHTEDMLKCCRFYINHLFTAHDIDDAAKYIIAWTETSDQVTIPIGKVELELISSEKSRPYIYSYFAGYTLYALENNEIKTEEDLYETAVVVMLNHYISNKKLTGEVKVLEKYLSLYNKDKQKMFDLIRKNFPKGDTKDKKKKK</sequence>
<evidence type="ECO:0000256" key="1">
    <source>
        <dbReference type="SAM" id="Coils"/>
    </source>
</evidence>
<feature type="chain" id="PRO_5016234829" evidence="2">
    <location>
        <begin position="20"/>
        <end position="391"/>
    </location>
</feature>
<gene>
    <name evidence="3" type="ORF">EJ73_02538</name>
</gene>
<keyword evidence="4" id="KW-1185">Reference proteome</keyword>